<dbReference type="InterPro" id="IPR039877">
    <property type="entry name" value="TMEM131-like"/>
</dbReference>
<evidence type="ECO:0000259" key="12">
    <source>
        <dbReference type="Pfam" id="PF24501"/>
    </source>
</evidence>
<evidence type="ECO:0000313" key="14">
    <source>
        <dbReference type="Proteomes" id="UP001055439"/>
    </source>
</evidence>
<name>A0A9E7EFD6_9LILI</name>
<evidence type="ECO:0000256" key="2">
    <source>
        <dbReference type="ARBA" id="ARBA00006682"/>
    </source>
</evidence>
<feature type="transmembrane region" description="Helical" evidence="8">
    <location>
        <begin position="148"/>
        <end position="168"/>
    </location>
</feature>
<feature type="domain" description="Transmembrane protein 131-like N-terminal" evidence="9">
    <location>
        <begin position="306"/>
        <end position="389"/>
    </location>
</feature>
<feature type="region of interest" description="Disordered" evidence="7">
    <location>
        <begin position="1112"/>
        <end position="1133"/>
    </location>
</feature>
<comment type="similarity">
    <text evidence="2">Belongs to the TMEM131 family.</text>
</comment>
<dbReference type="PANTHER" id="PTHR22050:SF0">
    <property type="entry name" value="TRANSMEMBRANE PROTEIN 131 HOMOLOG"/>
    <property type="match status" value="1"/>
</dbReference>
<keyword evidence="14" id="KW-1185">Reference proteome</keyword>
<evidence type="ECO:0000259" key="10">
    <source>
        <dbReference type="Pfam" id="PF24474"/>
    </source>
</evidence>
<feature type="transmembrane region" description="Helical" evidence="8">
    <location>
        <begin position="1070"/>
        <end position="1094"/>
    </location>
</feature>
<protein>
    <recommendedName>
        <fullName evidence="15">Transmembrane protein</fullName>
    </recommendedName>
</protein>
<keyword evidence="5 8" id="KW-1133">Transmembrane helix</keyword>
<dbReference type="Pfam" id="PF12371">
    <property type="entry name" value="TMEM131_like_N"/>
    <property type="match status" value="1"/>
</dbReference>
<feature type="domain" description="TMEM131L fifth Ig-like" evidence="12">
    <location>
        <begin position="975"/>
        <end position="1040"/>
    </location>
</feature>
<gene>
    <name evidence="13" type="ORF">MUK42_09535</name>
</gene>
<dbReference type="PANTHER" id="PTHR22050">
    <property type="entry name" value="RW1 PROTEIN HOMOLOG"/>
    <property type="match status" value="1"/>
</dbReference>
<keyword evidence="6 8" id="KW-0472">Membrane</keyword>
<dbReference type="InterPro" id="IPR056311">
    <property type="entry name" value="TMEM131_Ig_2"/>
</dbReference>
<evidence type="ECO:0000256" key="8">
    <source>
        <dbReference type="SAM" id="Phobius"/>
    </source>
</evidence>
<feature type="compositionally biased region" description="Low complexity" evidence="7">
    <location>
        <begin position="1226"/>
        <end position="1246"/>
    </location>
</feature>
<keyword evidence="4" id="KW-0732">Signal</keyword>
<feature type="transmembrane region" description="Helical" evidence="8">
    <location>
        <begin position="1035"/>
        <end position="1058"/>
    </location>
</feature>
<evidence type="ECO:0000256" key="6">
    <source>
        <dbReference type="ARBA" id="ARBA00023136"/>
    </source>
</evidence>
<organism evidence="13 14">
    <name type="scientific">Musa troglodytarum</name>
    <name type="common">fe'i banana</name>
    <dbReference type="NCBI Taxonomy" id="320322"/>
    <lineage>
        <taxon>Eukaryota</taxon>
        <taxon>Viridiplantae</taxon>
        <taxon>Streptophyta</taxon>
        <taxon>Embryophyta</taxon>
        <taxon>Tracheophyta</taxon>
        <taxon>Spermatophyta</taxon>
        <taxon>Magnoliopsida</taxon>
        <taxon>Liliopsida</taxon>
        <taxon>Zingiberales</taxon>
        <taxon>Musaceae</taxon>
        <taxon>Musa</taxon>
    </lineage>
</organism>
<accession>A0A9E7EFD6</accession>
<evidence type="ECO:0000256" key="3">
    <source>
        <dbReference type="ARBA" id="ARBA00022692"/>
    </source>
</evidence>
<evidence type="ECO:0000313" key="13">
    <source>
        <dbReference type="EMBL" id="URD76151.1"/>
    </source>
</evidence>
<dbReference type="GO" id="GO:0016020">
    <property type="term" value="C:membrane"/>
    <property type="evidence" value="ECO:0007669"/>
    <property type="project" value="UniProtKB-SubCell"/>
</dbReference>
<feature type="domain" description="DUF7579" evidence="10">
    <location>
        <begin position="563"/>
        <end position="679"/>
    </location>
</feature>
<evidence type="ECO:0000256" key="1">
    <source>
        <dbReference type="ARBA" id="ARBA00004479"/>
    </source>
</evidence>
<feature type="domain" description="TMEM131 second Ig-like" evidence="11">
    <location>
        <begin position="406"/>
        <end position="443"/>
    </location>
</feature>
<evidence type="ECO:0000256" key="7">
    <source>
        <dbReference type="SAM" id="MobiDB-lite"/>
    </source>
</evidence>
<evidence type="ECO:0000256" key="4">
    <source>
        <dbReference type="ARBA" id="ARBA00022729"/>
    </source>
</evidence>
<evidence type="ECO:0000259" key="9">
    <source>
        <dbReference type="Pfam" id="PF12371"/>
    </source>
</evidence>
<dbReference type="Pfam" id="PF24501">
    <property type="entry name" value="Ig_TMEM131L_5"/>
    <property type="match status" value="1"/>
</dbReference>
<feature type="region of interest" description="Disordered" evidence="7">
    <location>
        <begin position="1330"/>
        <end position="1349"/>
    </location>
</feature>
<dbReference type="Proteomes" id="UP001055439">
    <property type="component" value="Chromosome 1"/>
</dbReference>
<dbReference type="Pfam" id="PF24474">
    <property type="entry name" value="DUF7579"/>
    <property type="match status" value="1"/>
</dbReference>
<evidence type="ECO:0000256" key="5">
    <source>
        <dbReference type="ARBA" id="ARBA00022989"/>
    </source>
</evidence>
<feature type="transmembrane region" description="Helical" evidence="8">
    <location>
        <begin position="77"/>
        <end position="96"/>
    </location>
</feature>
<comment type="subcellular location">
    <subcellularLocation>
        <location evidence="1">Membrane</location>
        <topology evidence="1">Single-pass type I membrane protein</topology>
    </subcellularLocation>
</comment>
<dbReference type="InterPro" id="IPR056001">
    <property type="entry name" value="DUF7579"/>
</dbReference>
<evidence type="ECO:0008006" key="15">
    <source>
        <dbReference type="Google" id="ProtNLM"/>
    </source>
</evidence>
<feature type="compositionally biased region" description="Polar residues" evidence="7">
    <location>
        <begin position="1294"/>
        <end position="1313"/>
    </location>
</feature>
<feature type="region of interest" description="Disordered" evidence="7">
    <location>
        <begin position="1209"/>
        <end position="1313"/>
    </location>
</feature>
<evidence type="ECO:0000259" key="11">
    <source>
        <dbReference type="Pfam" id="PF24495"/>
    </source>
</evidence>
<dbReference type="Pfam" id="PF24495">
    <property type="entry name" value="Ig_TMEM131_2"/>
    <property type="match status" value="1"/>
</dbReference>
<reference evidence="13" key="1">
    <citation type="submission" date="2022-05" db="EMBL/GenBank/DDBJ databases">
        <title>The Musa troglodytarum L. genome provides insights into the mechanism of non-climacteric behaviour and enrichment of carotenoids.</title>
        <authorList>
            <person name="Wang J."/>
        </authorList>
    </citation>
    <scope>NUCLEOTIDE SEQUENCE</scope>
    <source>
        <tissue evidence="13">Leaf</tissue>
    </source>
</reference>
<keyword evidence="3 8" id="KW-0812">Transmembrane</keyword>
<dbReference type="OrthoDB" id="168404at2759"/>
<dbReference type="EMBL" id="CP097502">
    <property type="protein sequence ID" value="URD76151.1"/>
    <property type="molecule type" value="Genomic_DNA"/>
</dbReference>
<dbReference type="InterPro" id="IPR022113">
    <property type="entry name" value="TMEM131L_N"/>
</dbReference>
<sequence>MWSRCPCARDGVLSRRKPLVGLPEYTQMAGVAPPNPLGPVPPQANRNSYLVRVPSSDRPCLHQRAGPSIRGTCQGGFLFAMAISSKVSLLLVRLIFLSADRKRPDAAGSPYASHPIMMHRRSTAHAAAYVPSSSRRSLRRRKGLRPSLGGFLLVLCLSTVFSVSVAGASGSCVDGSLRDICSGSTSFCFPSTLRGFGSLKEDSCKEPGFDAREGCASSEWRSGSVEAYKMVSGGAVSCHLVDTVGGIDGGLSSGTKNSGGDDVASCMAPLVPDVWIGTLSMMTAGLDDHDKDIYSGLLNDSSSVTVEISPPFLDWGENSLYTPSLAFLTVKNAYKNGVLDVYGPFSTDPQYYAYNFEKLQLAPGESASIAFIFLPRWVGSSSAHLVLQTSLGGFIIQARGVAVESPYKIEPLVGISIPSSKSLIRNLSIYNPFDDVLHVEEVSAWVSLAGQTDQSVHVVCQMDALQQSSTELDYFVTDNKLFRVENSKLVLRWLDIRPQKQWDLSAHKTEPILEMRLWPYTEGKIFGAICLKMWSSTKDRMNAVVLPLELEVHSNTNFNYLNGSISLDIESLETCNKRETVIISLRNDGEDLLSLINVSETTRSSKFFKVRYKEGLLLFPRTLTKIALVSYSSPVISQKNVPNMPTENMECKLLIVTNDTASPVIKIPCLDVVSANSNSDHGSGIIVTDGSYISGLSHDEEEKYTNARTGSLQSLADASFAMKVPLMCQVWPPEDYCGDFARLFTPFEDSEWWLRITRSFLLFIPKLLEASEADELILRNWKSQGTVTEVSVLKEDELLFPVVPVGSHFSKWISVHNPSQQPVIMQLMLNSGEVIDQCKSADELYEHTLSSRFTKIDSLETRIGFSTSDSAITEAFVHPSESALFGPVIFRPSNRCTWRSSALIRNNLSGVEWLPIRAIGGSHLLILLEGSEPVRKLEFNFQLPINMSAAELLSHIENTSSLCSRRLSKEIYAKNIGELPLEVKKLQISGTDCALDGFRVQRCKSFTLEPGESVRLLISYEADFSTNVVHRDLELALATGIFVVPMKASLPVYMLNLCRKTFFQTVHWKASLLVFAAVSTLILLLICIIPHFFFFDTEEYYVKVDKSANTTSKAGKTSHLRGAKISRSSSEDENRKAEIVNEYHICHNIALDSPKKTEEKQGFIHQKDITFSPPTVTAKPAEVFDNYNMLEEPQSGGLTIRVVKEKVRRRKRRTIGSGFTAKLEVSSSQSGNSTPSSPLSPSASTPKQAWPLSPKSGITPFAGVSSEQKQQKKHDAVDVIGIRVSETEEHRKQSPVTAKSAGNQTTSPPSVNSSGSVWFAHCATAPSALATNSPIAPSARAPGPKSSKDKAIKMEENDGVGKEFTYDIWGNHFADSFLVRQKEFTTNMLDASEGDSQSFFARDPQSLMMMSSTSVSPGHKSPVDDVTCLDQIN</sequence>
<dbReference type="InterPro" id="IPR055437">
    <property type="entry name" value="TMEM131L_Ig_5"/>
</dbReference>
<proteinExistence type="inferred from homology"/>